<keyword evidence="2" id="KW-1185">Reference proteome</keyword>
<organism evidence="1 2">
    <name type="scientific">Roseibium limicola</name>
    <dbReference type="NCBI Taxonomy" id="2816037"/>
    <lineage>
        <taxon>Bacteria</taxon>
        <taxon>Pseudomonadati</taxon>
        <taxon>Pseudomonadota</taxon>
        <taxon>Alphaproteobacteria</taxon>
        <taxon>Hyphomicrobiales</taxon>
        <taxon>Stappiaceae</taxon>
        <taxon>Roseibium</taxon>
    </lineage>
</organism>
<sequence length="112" mass="12632">MTVRLLKIDESTRQSEDELWRSWETSKQGILGALLDAVSAAIRHWETTKLKEKPRMSDFAHLLAAAEPGLSWEAGEFMSEYTANRQATIEAVFESDPVAVAILKFVQDRHGD</sequence>
<dbReference type="AlphaFoldDB" id="A0A939EPR1"/>
<accession>A0A939EPR1</accession>
<protein>
    <submittedName>
        <fullName evidence="1">Uncharacterized protein</fullName>
    </submittedName>
</protein>
<dbReference type="Proteomes" id="UP000664779">
    <property type="component" value="Unassembled WGS sequence"/>
</dbReference>
<gene>
    <name evidence="1" type="ORF">J0X15_15705</name>
</gene>
<dbReference type="EMBL" id="JAFLNF010000007">
    <property type="protein sequence ID" value="MBO0346675.1"/>
    <property type="molecule type" value="Genomic_DNA"/>
</dbReference>
<comment type="caution">
    <text evidence="1">The sequence shown here is derived from an EMBL/GenBank/DDBJ whole genome shotgun (WGS) entry which is preliminary data.</text>
</comment>
<dbReference type="RefSeq" id="WP_206942718.1">
    <property type="nucleotide sequence ID" value="NZ_JAFLNF010000007.1"/>
</dbReference>
<name>A0A939EPR1_9HYPH</name>
<proteinExistence type="predicted"/>
<reference evidence="1" key="1">
    <citation type="submission" date="2021-03" db="EMBL/GenBank/DDBJ databases">
        <title>Roseibium sp. CAU 1637 isolated from Incheon.</title>
        <authorList>
            <person name="Kim W."/>
        </authorList>
    </citation>
    <scope>NUCLEOTIDE SEQUENCE</scope>
    <source>
        <strain evidence="1">CAU 1637</strain>
    </source>
</reference>
<evidence type="ECO:0000313" key="1">
    <source>
        <dbReference type="EMBL" id="MBO0346675.1"/>
    </source>
</evidence>
<evidence type="ECO:0000313" key="2">
    <source>
        <dbReference type="Proteomes" id="UP000664779"/>
    </source>
</evidence>